<name>S5MQD5_9ABAC</name>
<evidence type="ECO:0000313" key="2">
    <source>
        <dbReference type="Proteomes" id="UP000203768"/>
    </source>
</evidence>
<dbReference type="RefSeq" id="YP_008378342.1">
    <property type="nucleotide sequence ID" value="NC_021923.1"/>
</dbReference>
<dbReference type="EMBL" id="KF158713">
    <property type="protein sequence ID" value="AGR56878.1"/>
    <property type="molecule type" value="Genomic_DNA"/>
</dbReference>
<dbReference type="Proteomes" id="UP000203768">
    <property type="component" value="Segment"/>
</dbReference>
<gene>
    <name evidence="1" type="ORF">Hehsp126</name>
</gene>
<dbReference type="KEGG" id="vg:16489526"/>
<dbReference type="OrthoDB" id="19035at10239"/>
<keyword evidence="2" id="KW-1185">Reference proteome</keyword>
<organism evidence="1 2">
    <name type="scientific">Hemileuca sp. nucleopolyhedrovirus</name>
    <dbReference type="NCBI Taxonomy" id="1367203"/>
    <lineage>
        <taxon>Viruses</taxon>
        <taxon>Viruses incertae sedis</taxon>
        <taxon>Naldaviricetes</taxon>
        <taxon>Lefavirales</taxon>
        <taxon>Baculoviridae</taxon>
        <taxon>Alphabaculovirus</taxon>
        <taxon>Alphabaculovirus heleucae</taxon>
        <taxon>Hemileuca species nucleopolyhedrovirus</taxon>
    </lineage>
</organism>
<dbReference type="Pfam" id="PF07346">
    <property type="entry name" value="DUF1477"/>
    <property type="match status" value="1"/>
</dbReference>
<dbReference type="InterPro" id="IPR009946">
    <property type="entry name" value="AcMNPV_Orf4"/>
</dbReference>
<accession>S5MQD5</accession>
<dbReference type="GeneID" id="16489526"/>
<evidence type="ECO:0000313" key="1">
    <source>
        <dbReference type="EMBL" id="AGR56878.1"/>
    </source>
</evidence>
<protein>
    <submittedName>
        <fullName evidence="1">Ac19</fullName>
    </submittedName>
</protein>
<sequence>MKVNKSFIQNILQRKAVNRKKQHRQNHHFAYEDTNNDIDINNNSFLNIINNLVQSVDTSNVNGRRMFYKLCQRFIINVLHNNGSSTIATVQTFLDGIIELEKLFFDKSRILNYIVGFLIVHSDGDNLQSVIYVKLLDYFLTTYNLTL</sequence>
<proteinExistence type="predicted"/>
<reference evidence="1 2" key="1">
    <citation type="journal article" date="2013" name="Virus Genes">
        <title>The genome of a baculovirus isolated from Hemileuca sp. encodes a serpin ortholog.</title>
        <authorList>
            <person name="Rohrmann G.F."/>
            <person name="Erlandson M.A."/>
            <person name="Theilmann D.A."/>
        </authorList>
    </citation>
    <scope>NUCLEOTIDE SEQUENCE [LARGE SCALE GENOMIC DNA]</scope>
</reference>